<accession>A0A9N7G778</accession>
<feature type="transmembrane region" description="Helical" evidence="1">
    <location>
        <begin position="27"/>
        <end position="51"/>
    </location>
</feature>
<reference evidence="2 3" key="1">
    <citation type="submission" date="2013-12" db="EMBL/GenBank/DDBJ databases">
        <authorList>
            <person name="Wang R."/>
            <person name="Li Y."/>
            <person name="Zheng H."/>
            <person name="Xin J."/>
        </authorList>
    </citation>
    <scope>NUCLEOTIDE SEQUENCE [LARGE SCALE GENOMIC DNA]</scope>
    <source>
        <strain evidence="2 3">87001</strain>
    </source>
</reference>
<dbReference type="EMBL" id="CP006959">
    <property type="protein sequence ID" value="AJK51347.1"/>
    <property type="molecule type" value="Genomic_DNA"/>
</dbReference>
<feature type="transmembrane region" description="Helical" evidence="1">
    <location>
        <begin position="258"/>
        <end position="282"/>
    </location>
</feature>
<evidence type="ECO:0000256" key="1">
    <source>
        <dbReference type="SAM" id="Phobius"/>
    </source>
</evidence>
<sequence length="283" mass="32803">MSIFRKIGDFFEGLSQLPRIISNSVSYILWLILISIIAIPATLAVIVEFFARDLVKLLIFGGDEFNLNKLPQAFKTIGTITGFIALISFIFFIAFMLINSESRKQIKQSIKGIFLATLFVATMPMIFFLLQYLVTYLFDLIKLAFGLQNESVSETMVKNIVQTGEIKPLPKNDPDLKYDSISIFMNTKTILDWANYVNPIYPIITAILTTWTFIQFSIAIMQKSMELFTLFITSPIYAATAIFDNKKIFKRYIREKNYWKIICYFRVNVYLKCFILVFKLLYK</sequence>
<feature type="transmembrane region" description="Helical" evidence="1">
    <location>
        <begin position="110"/>
        <end position="134"/>
    </location>
</feature>
<keyword evidence="1" id="KW-0812">Transmembrane</keyword>
<protein>
    <submittedName>
        <fullName evidence="2">Uncharacterized protein</fullName>
    </submittedName>
</protein>
<dbReference type="RefSeq" id="WP_019269318.1">
    <property type="nucleotide sequence ID" value="NZ_CP006959.1"/>
</dbReference>
<organism evidence="2 3">
    <name type="scientific">Mycoplasma capricolum subsp. capripneumoniae 87001</name>
    <dbReference type="NCBI Taxonomy" id="1124992"/>
    <lineage>
        <taxon>Bacteria</taxon>
        <taxon>Bacillati</taxon>
        <taxon>Mycoplasmatota</taxon>
        <taxon>Mollicutes</taxon>
        <taxon>Mycoplasmataceae</taxon>
        <taxon>Mycoplasma</taxon>
    </lineage>
</organism>
<keyword evidence="3" id="KW-1185">Reference proteome</keyword>
<evidence type="ECO:0000313" key="2">
    <source>
        <dbReference type="EMBL" id="AJK51347.1"/>
    </source>
</evidence>
<proteinExistence type="predicted"/>
<dbReference type="AlphaFoldDB" id="A0A9N7G778"/>
<dbReference type="NCBIfam" id="NF045889">
    <property type="entry name" value="ICE_Mbov_0396_TM"/>
    <property type="match status" value="1"/>
</dbReference>
<gene>
    <name evidence="2" type="ORF">MCCG_0373</name>
</gene>
<keyword evidence="1" id="KW-1133">Transmembrane helix</keyword>
<feature type="transmembrane region" description="Helical" evidence="1">
    <location>
        <begin position="227"/>
        <end position="243"/>
    </location>
</feature>
<dbReference type="NCBIfam" id="NF045848">
    <property type="entry name" value="MMCAP2_0566_fam"/>
    <property type="match status" value="1"/>
</dbReference>
<keyword evidence="1" id="KW-0472">Membrane</keyword>
<dbReference type="KEGG" id="mcai:MCCG_0373"/>
<feature type="transmembrane region" description="Helical" evidence="1">
    <location>
        <begin position="200"/>
        <end position="220"/>
    </location>
</feature>
<evidence type="ECO:0000313" key="3">
    <source>
        <dbReference type="Proteomes" id="UP000031910"/>
    </source>
</evidence>
<name>A0A9N7G778_MYCCC</name>
<feature type="transmembrane region" description="Helical" evidence="1">
    <location>
        <begin position="77"/>
        <end position="98"/>
    </location>
</feature>
<dbReference type="Proteomes" id="UP000031910">
    <property type="component" value="Chromosome"/>
</dbReference>